<keyword evidence="2" id="KW-1185">Reference proteome</keyword>
<accession>A0AAW0BMC9</accession>
<sequence length="316" mass="35170">MSTLFFTSFKSPPTSVQGQHHNFPLPAARNLVTLYTSWDVLRMTLNTMLLQYWRKCTHWKEIRVILPLFIIDICNNLNLTGLGLPAGCDCVLVGATSLSSVNTQDFTTNPLKTPHWPPLHRRSAIFPLRLILPSACFLELKNKHCSPHLRLYVVSVIIWCASGVECSGPGNPHRWSFTCNVPDSLPSSPHCLPFAFFRLGRFPACSTPPILTPRLTPPRCHRCSSPLVLVIPHSTPRAFGSPALDSSRHLPFFSWFPIPCLACLPPHTFGSLEFRLPALNFPCAQLLCARLPTSPPSPPLPHLPCLLLMLSHNLAV</sequence>
<evidence type="ECO:0000313" key="1">
    <source>
        <dbReference type="EMBL" id="KAK7027589.1"/>
    </source>
</evidence>
<evidence type="ECO:0000313" key="2">
    <source>
        <dbReference type="Proteomes" id="UP001362999"/>
    </source>
</evidence>
<name>A0AAW0BMC9_9AGAR</name>
<protein>
    <submittedName>
        <fullName evidence="1">Uncharacterized protein</fullName>
    </submittedName>
</protein>
<reference evidence="1 2" key="1">
    <citation type="journal article" date="2024" name="J Genomics">
        <title>Draft genome sequencing and assembly of Favolaschia claudopus CIRM-BRFM 2984 isolated from oak limbs.</title>
        <authorList>
            <person name="Navarro D."/>
            <person name="Drula E."/>
            <person name="Chaduli D."/>
            <person name="Cazenave R."/>
            <person name="Ahrendt S."/>
            <person name="Wang J."/>
            <person name="Lipzen A."/>
            <person name="Daum C."/>
            <person name="Barry K."/>
            <person name="Grigoriev I.V."/>
            <person name="Favel A."/>
            <person name="Rosso M.N."/>
            <person name="Martin F."/>
        </authorList>
    </citation>
    <scope>NUCLEOTIDE SEQUENCE [LARGE SCALE GENOMIC DNA]</scope>
    <source>
        <strain evidence="1 2">CIRM-BRFM 2984</strain>
    </source>
</reference>
<dbReference type="EMBL" id="JAWWNJ010000029">
    <property type="protein sequence ID" value="KAK7027589.1"/>
    <property type="molecule type" value="Genomic_DNA"/>
</dbReference>
<organism evidence="1 2">
    <name type="scientific">Favolaschia claudopus</name>
    <dbReference type="NCBI Taxonomy" id="2862362"/>
    <lineage>
        <taxon>Eukaryota</taxon>
        <taxon>Fungi</taxon>
        <taxon>Dikarya</taxon>
        <taxon>Basidiomycota</taxon>
        <taxon>Agaricomycotina</taxon>
        <taxon>Agaricomycetes</taxon>
        <taxon>Agaricomycetidae</taxon>
        <taxon>Agaricales</taxon>
        <taxon>Marasmiineae</taxon>
        <taxon>Mycenaceae</taxon>
        <taxon>Favolaschia</taxon>
    </lineage>
</organism>
<dbReference type="Proteomes" id="UP001362999">
    <property type="component" value="Unassembled WGS sequence"/>
</dbReference>
<dbReference type="AlphaFoldDB" id="A0AAW0BMC9"/>
<comment type="caution">
    <text evidence="1">The sequence shown here is derived from an EMBL/GenBank/DDBJ whole genome shotgun (WGS) entry which is preliminary data.</text>
</comment>
<gene>
    <name evidence="1" type="ORF">R3P38DRAFT_3190471</name>
</gene>
<proteinExistence type="predicted"/>